<name>A0A160KRG8_9MICO</name>
<sequence>MTNASQDHPIQHGSEDAQLDEKLRGVLLQVAGDAELRPEEDVETLLRQRLRDTRIAISEEAIPGLAKRIPGLTQRGGGDVNPGAH</sequence>
<keyword evidence="2" id="KW-1185">Reference proteome</keyword>
<reference evidence="1 2" key="1">
    <citation type="submission" date="2016-05" db="EMBL/GenBank/DDBJ databases">
        <title>Complete genome sequence of Rathayibacter tritici NCPPB 1953.</title>
        <authorList>
            <person name="Park J."/>
            <person name="Lee H.-H."/>
            <person name="Lee S.-W."/>
            <person name="Seo Y.-S."/>
        </authorList>
    </citation>
    <scope>NUCLEOTIDE SEQUENCE [LARGE SCALE GENOMIC DNA]</scope>
    <source>
        <strain evidence="1 2">NCPPB 1953</strain>
    </source>
</reference>
<dbReference type="PATRIC" id="fig|33888.3.peg.1192"/>
<protein>
    <submittedName>
        <fullName evidence="1">Uncharacterized protein</fullName>
    </submittedName>
</protein>
<dbReference type="OrthoDB" id="5120883at2"/>
<dbReference type="STRING" id="33888.A6122_1082"/>
<gene>
    <name evidence="1" type="ORF">A6122_1082</name>
</gene>
<dbReference type="EMBL" id="CP015515">
    <property type="protein sequence ID" value="AND16230.1"/>
    <property type="molecule type" value="Genomic_DNA"/>
</dbReference>
<evidence type="ECO:0000313" key="2">
    <source>
        <dbReference type="Proteomes" id="UP000077071"/>
    </source>
</evidence>
<dbReference type="AlphaFoldDB" id="A0A160KRG8"/>
<accession>A0A160KRG8</accession>
<organism evidence="1 2">
    <name type="scientific">Rathayibacter tritici</name>
    <dbReference type="NCBI Taxonomy" id="33888"/>
    <lineage>
        <taxon>Bacteria</taxon>
        <taxon>Bacillati</taxon>
        <taxon>Actinomycetota</taxon>
        <taxon>Actinomycetes</taxon>
        <taxon>Micrococcales</taxon>
        <taxon>Microbacteriaceae</taxon>
        <taxon>Rathayibacter</taxon>
    </lineage>
</organism>
<dbReference type="KEGG" id="rtn:A6122_1082"/>
<proteinExistence type="predicted"/>
<dbReference type="RefSeq" id="WP_068252577.1">
    <property type="nucleotide sequence ID" value="NZ_CP015515.1"/>
</dbReference>
<evidence type="ECO:0000313" key="1">
    <source>
        <dbReference type="EMBL" id="AND16230.1"/>
    </source>
</evidence>
<dbReference type="Proteomes" id="UP000077071">
    <property type="component" value="Chromosome"/>
</dbReference>